<sequence>MSEGKIATILAFAKKNSFVKTSSFNTHLKELGVSGKDCRGILDALADCGYLERTKTDGVVYLWRITPSGEDFLRRAGVSK</sequence>
<dbReference type="InterPro" id="IPR036390">
    <property type="entry name" value="WH_DNA-bd_sf"/>
</dbReference>
<dbReference type="GeneID" id="41321892"/>
<evidence type="ECO:0000313" key="2">
    <source>
        <dbReference type="Proteomes" id="UP000273278"/>
    </source>
</evidence>
<evidence type="ECO:0008006" key="3">
    <source>
        <dbReference type="Google" id="ProtNLM"/>
    </source>
</evidence>
<dbReference type="EMBL" id="CP017686">
    <property type="protein sequence ID" value="AYQ55247.1"/>
    <property type="molecule type" value="Genomic_DNA"/>
</dbReference>
<dbReference type="AlphaFoldDB" id="A0A3G3IHB8"/>
<reference evidence="1 2" key="1">
    <citation type="submission" date="2016-10" db="EMBL/GenBank/DDBJ databases">
        <title>Complete genome of the TMA-utilizing, human hosted archaeon Methanomethylophilus alvus Gen. nov, sp. nov., strain Mx-05, derived from a pure culture.</title>
        <authorList>
            <person name="Brugere J.-F."/>
            <person name="Ben Hania W."/>
            <person name="Chaudhary P.P."/>
            <person name="Gaci N."/>
            <person name="Borrel G."/>
            <person name="Cao Van Tuat L."/>
            <person name="Fardeau M.-L."/>
            <person name="Harris H.M.B."/>
            <person name="O'Toole P.W."/>
            <person name="Ollivier B."/>
        </authorList>
    </citation>
    <scope>NUCLEOTIDE SEQUENCE [LARGE SCALE GENOMIC DNA]</scope>
    <source>
        <strain evidence="1 2">Mx-05</strain>
    </source>
</reference>
<dbReference type="Proteomes" id="UP000273278">
    <property type="component" value="Chromosome"/>
</dbReference>
<gene>
    <name evidence="1" type="ORF">BKD89_05455</name>
</gene>
<protein>
    <recommendedName>
        <fullName evidence="3">Transcriptional regulator</fullName>
    </recommendedName>
</protein>
<name>A0A3G3IHB8_9ARCH</name>
<organism evidence="1 2">
    <name type="scientific">Methanomethylophilus alvi</name>
    <dbReference type="NCBI Taxonomy" id="1291540"/>
    <lineage>
        <taxon>Archaea</taxon>
        <taxon>Methanobacteriati</taxon>
        <taxon>Thermoplasmatota</taxon>
        <taxon>Thermoplasmata</taxon>
        <taxon>Methanomassiliicoccales</taxon>
        <taxon>Methanomethylophilaceae</taxon>
        <taxon>Methanomethylophilus</taxon>
    </lineage>
</organism>
<evidence type="ECO:0000313" key="1">
    <source>
        <dbReference type="EMBL" id="AYQ55247.1"/>
    </source>
</evidence>
<accession>A0A3G3IHB8</accession>
<proteinExistence type="predicted"/>
<dbReference type="RefSeq" id="WP_015504995.1">
    <property type="nucleotide sequence ID" value="NZ_CP017686.1"/>
</dbReference>
<dbReference type="SUPFAM" id="SSF46785">
    <property type="entry name" value="Winged helix' DNA-binding domain"/>
    <property type="match status" value="1"/>
</dbReference>